<evidence type="ECO:0000313" key="3">
    <source>
        <dbReference type="Proteomes" id="UP000199150"/>
    </source>
</evidence>
<dbReference type="EMBL" id="FMTS01000002">
    <property type="protein sequence ID" value="SCW52721.1"/>
    <property type="molecule type" value="Genomic_DNA"/>
</dbReference>
<dbReference type="Proteomes" id="UP000199150">
    <property type="component" value="Unassembled WGS sequence"/>
</dbReference>
<name>A0A1G4R7V5_9CAUL</name>
<protein>
    <submittedName>
        <fullName evidence="2">Uncharacterized protein</fullName>
    </submittedName>
</protein>
<sequence length="42" mass="4429">MTWRRYILSSLAAMAVSLTAVPANAHEAVLLSSEQKTSGPAV</sequence>
<feature type="signal peptide" evidence="1">
    <location>
        <begin position="1"/>
        <end position="25"/>
    </location>
</feature>
<accession>A0A1G4R7V5</accession>
<proteinExistence type="predicted"/>
<dbReference type="AlphaFoldDB" id="A0A1G4R7V5"/>
<reference evidence="3" key="1">
    <citation type="submission" date="2016-10" db="EMBL/GenBank/DDBJ databases">
        <authorList>
            <person name="Varghese N."/>
            <person name="Submissions S."/>
        </authorList>
    </citation>
    <scope>NUCLEOTIDE SEQUENCE [LARGE SCALE GENOMIC DNA]</scope>
    <source>
        <strain evidence="3">CGMCC 1.3431</strain>
    </source>
</reference>
<organism evidence="2 3">
    <name type="scientific">Asticcacaulis taihuensis</name>
    <dbReference type="NCBI Taxonomy" id="260084"/>
    <lineage>
        <taxon>Bacteria</taxon>
        <taxon>Pseudomonadati</taxon>
        <taxon>Pseudomonadota</taxon>
        <taxon>Alphaproteobacteria</taxon>
        <taxon>Caulobacterales</taxon>
        <taxon>Caulobacteraceae</taxon>
        <taxon>Asticcacaulis</taxon>
    </lineage>
</organism>
<evidence type="ECO:0000256" key="1">
    <source>
        <dbReference type="SAM" id="SignalP"/>
    </source>
</evidence>
<evidence type="ECO:0000313" key="2">
    <source>
        <dbReference type="EMBL" id="SCW52721.1"/>
    </source>
</evidence>
<feature type="chain" id="PRO_5011579552" evidence="1">
    <location>
        <begin position="26"/>
        <end position="42"/>
    </location>
</feature>
<keyword evidence="1" id="KW-0732">Signal</keyword>
<gene>
    <name evidence="2" type="ORF">SAMN02927928_1625</name>
</gene>
<dbReference type="RefSeq" id="WP_281187219.1">
    <property type="nucleotide sequence ID" value="NZ_CBCRYE010000013.1"/>
</dbReference>
<keyword evidence="3" id="KW-1185">Reference proteome</keyword>